<organism evidence="1">
    <name type="scientific">bioreactor metagenome</name>
    <dbReference type="NCBI Taxonomy" id="1076179"/>
    <lineage>
        <taxon>unclassified sequences</taxon>
        <taxon>metagenomes</taxon>
        <taxon>ecological metagenomes</taxon>
    </lineage>
</organism>
<reference evidence="1" key="1">
    <citation type="submission" date="2019-08" db="EMBL/GenBank/DDBJ databases">
        <authorList>
            <person name="Kucharzyk K."/>
            <person name="Murdoch R.W."/>
            <person name="Higgins S."/>
            <person name="Loffler F."/>
        </authorList>
    </citation>
    <scope>NUCLEOTIDE SEQUENCE</scope>
</reference>
<gene>
    <name evidence="1" type="ORF">SDC9_98178</name>
</gene>
<dbReference type="EMBL" id="VSSQ01013412">
    <property type="protein sequence ID" value="MPM51429.1"/>
    <property type="molecule type" value="Genomic_DNA"/>
</dbReference>
<comment type="caution">
    <text evidence="1">The sequence shown here is derived from an EMBL/GenBank/DDBJ whole genome shotgun (WGS) entry which is preliminary data.</text>
</comment>
<protein>
    <recommendedName>
        <fullName evidence="2">Nucleotidyl transferase AbiEii/AbiGii toxin family protein</fullName>
    </recommendedName>
</protein>
<accession>A0A645AE22</accession>
<evidence type="ECO:0000313" key="1">
    <source>
        <dbReference type="EMBL" id="MPM51429.1"/>
    </source>
</evidence>
<name>A0A645AE22_9ZZZZ</name>
<dbReference type="AlphaFoldDB" id="A0A645AE22"/>
<evidence type="ECO:0008006" key="2">
    <source>
        <dbReference type="Google" id="ProtNLM"/>
    </source>
</evidence>
<dbReference type="Pfam" id="PF08843">
    <property type="entry name" value="AbiEii"/>
    <property type="match status" value="1"/>
</dbReference>
<sequence length="255" mass="29145">MVYGLEMFQKSFEKYSDQYVLIGGTACSILMDEIGAPFRVTKDLDVVLILEVLDNGFTKAFWKFIEEGRYEHRNKSTGGTQFYRFSNPGSTGYPFMIELFSRAPFSFDLHAANGLTPIPSDGSVLSLSAILLNEPYYNHLIKHRRKIEGCPILDLESVILFKIRAWLDLDTRKKTGESIDSKHINKHRNDIFRLLGNISSVEHAIDVADEMFQDVQQFCEKVVDDKPDLMNLGLKKANFEQMMDILMSLFIPISP</sequence>
<proteinExistence type="predicted"/>
<dbReference type="InterPro" id="IPR014942">
    <property type="entry name" value="AbiEii"/>
</dbReference>